<accession>A0A2W5T3U7</accession>
<comment type="caution">
    <text evidence="2">The sequence shown here is derived from an EMBL/GenBank/DDBJ whole genome shotgun (WGS) entry which is preliminary data.</text>
</comment>
<evidence type="ECO:0000256" key="1">
    <source>
        <dbReference type="SAM" id="SignalP"/>
    </source>
</evidence>
<dbReference type="Proteomes" id="UP000249432">
    <property type="component" value="Unassembled WGS sequence"/>
</dbReference>
<name>A0A2W5T3U7_9CORY</name>
<keyword evidence="1" id="KW-0732">Signal</keyword>
<feature type="signal peptide" evidence="1">
    <location>
        <begin position="1"/>
        <end position="24"/>
    </location>
</feature>
<dbReference type="RefSeq" id="WP_303734125.1">
    <property type="nucleotide sequence ID" value="NZ_CAKZHK010000007.1"/>
</dbReference>
<sequence>MRRRRKIAAALCTFVIGLTAPDIAATAEESSPGTSAEDFDLPQRLNDDFKPGTSCSTPNMNGIYPIAKRRWFKQTDAASVANHNDHPVPVQQQIKDVRTQTLETSAQVKGKGDLVQLMNDTFGFSYVYTEHWGLTQVVGPYDLPAGKQGRLVWGFLILDTTNQNVKCGEDLVWHKVGSPFDASIPESRYSELRVDGAIEG</sequence>
<dbReference type="EMBL" id="QFRA01000003">
    <property type="protein sequence ID" value="PZR06095.1"/>
    <property type="molecule type" value="Genomic_DNA"/>
</dbReference>
<protein>
    <recommendedName>
        <fullName evidence="4">Secreted protein</fullName>
    </recommendedName>
</protein>
<evidence type="ECO:0000313" key="2">
    <source>
        <dbReference type="EMBL" id="PZR06095.1"/>
    </source>
</evidence>
<gene>
    <name evidence="2" type="ORF">DI525_01955</name>
</gene>
<reference evidence="2 3" key="1">
    <citation type="submission" date="2017-08" db="EMBL/GenBank/DDBJ databases">
        <title>Infants hospitalized years apart are colonized by the same room-sourced microbial strains.</title>
        <authorList>
            <person name="Brooks B."/>
            <person name="Olm M.R."/>
            <person name="Firek B.A."/>
            <person name="Baker R."/>
            <person name="Thomas B.C."/>
            <person name="Morowitz M.J."/>
            <person name="Banfield J.F."/>
        </authorList>
    </citation>
    <scope>NUCLEOTIDE SEQUENCE [LARGE SCALE GENOMIC DNA]</scope>
    <source>
        <strain evidence="2">S2_003_000_R1_3</strain>
    </source>
</reference>
<proteinExistence type="predicted"/>
<evidence type="ECO:0000313" key="3">
    <source>
        <dbReference type="Proteomes" id="UP000249432"/>
    </source>
</evidence>
<feature type="chain" id="PRO_5039149197" description="Secreted protein" evidence="1">
    <location>
        <begin position="25"/>
        <end position="200"/>
    </location>
</feature>
<dbReference type="AlphaFoldDB" id="A0A2W5T3U7"/>
<evidence type="ECO:0008006" key="4">
    <source>
        <dbReference type="Google" id="ProtNLM"/>
    </source>
</evidence>
<organism evidence="2 3">
    <name type="scientific">Corynebacterium kroppenstedtii</name>
    <dbReference type="NCBI Taxonomy" id="161879"/>
    <lineage>
        <taxon>Bacteria</taxon>
        <taxon>Bacillati</taxon>
        <taxon>Actinomycetota</taxon>
        <taxon>Actinomycetes</taxon>
        <taxon>Mycobacteriales</taxon>
        <taxon>Corynebacteriaceae</taxon>
        <taxon>Corynebacterium</taxon>
    </lineage>
</organism>